<keyword evidence="2" id="KW-0472">Membrane</keyword>
<evidence type="ECO:0000313" key="5">
    <source>
        <dbReference type="Proteomes" id="UP001595752"/>
    </source>
</evidence>
<evidence type="ECO:0000259" key="3">
    <source>
        <dbReference type="Pfam" id="PF09335"/>
    </source>
</evidence>
<dbReference type="RefSeq" id="WP_377913721.1">
    <property type="nucleotide sequence ID" value="NZ_JBHRZT010000026.1"/>
</dbReference>
<evidence type="ECO:0000256" key="1">
    <source>
        <dbReference type="ARBA" id="ARBA00010792"/>
    </source>
</evidence>
<feature type="transmembrane region" description="Helical" evidence="2">
    <location>
        <begin position="52"/>
        <end position="73"/>
    </location>
</feature>
<keyword evidence="2" id="KW-0812">Transmembrane</keyword>
<keyword evidence="2" id="KW-1133">Transmembrane helix</keyword>
<evidence type="ECO:0000256" key="2">
    <source>
        <dbReference type="SAM" id="Phobius"/>
    </source>
</evidence>
<feature type="domain" description="VTT" evidence="3">
    <location>
        <begin position="31"/>
        <end position="156"/>
    </location>
</feature>
<dbReference type="Proteomes" id="UP001595752">
    <property type="component" value="Unassembled WGS sequence"/>
</dbReference>
<dbReference type="InterPro" id="IPR051311">
    <property type="entry name" value="DedA_domain"/>
</dbReference>
<dbReference type="EMBL" id="JBHRZT010000026">
    <property type="protein sequence ID" value="MFC3883338.1"/>
    <property type="molecule type" value="Genomic_DNA"/>
</dbReference>
<comment type="caution">
    <text evidence="4">The sequence shown here is derived from an EMBL/GenBank/DDBJ whole genome shotgun (WGS) entry which is preliminary data.</text>
</comment>
<accession>A0ABV8AZD6</accession>
<gene>
    <name evidence="4" type="ORF">ACFOU2_07315</name>
</gene>
<dbReference type="Pfam" id="PF09335">
    <property type="entry name" value="VTT_dom"/>
    <property type="match status" value="1"/>
</dbReference>
<dbReference type="InterPro" id="IPR032816">
    <property type="entry name" value="VTT_dom"/>
</dbReference>
<name>A0ABV8AZD6_9BACI</name>
<evidence type="ECO:0000313" key="4">
    <source>
        <dbReference type="EMBL" id="MFC3883338.1"/>
    </source>
</evidence>
<feature type="transmembrane region" description="Helical" evidence="2">
    <location>
        <begin position="12"/>
        <end position="32"/>
    </location>
</feature>
<dbReference type="PANTHER" id="PTHR42709:SF9">
    <property type="entry name" value="ALKALINE PHOSPHATASE LIKE PROTEIN"/>
    <property type="match status" value="1"/>
</dbReference>
<sequence>METAELLAIVDNYGYIALFFVLWLGFFGLPVPNEVIVMSSGLVAFKSYLLPIPAFVVTYAGVICSLTTLYLLGRFFHDTIYSRVKKLKKVESYVRQSTRLIEKHGSMALVFSYFLPGVRHFVPFLAGQSHMPYRTFALFGYSTTFVWTSALFASGYFFGQYIDEIVEFIYSYGIALFLGIFLLVVVYQKISRKRRKLRERS</sequence>
<reference evidence="5" key="1">
    <citation type="journal article" date="2019" name="Int. J. Syst. Evol. Microbiol.">
        <title>The Global Catalogue of Microorganisms (GCM) 10K type strain sequencing project: providing services to taxonomists for standard genome sequencing and annotation.</title>
        <authorList>
            <consortium name="The Broad Institute Genomics Platform"/>
            <consortium name="The Broad Institute Genome Sequencing Center for Infectious Disease"/>
            <person name="Wu L."/>
            <person name="Ma J."/>
        </authorList>
    </citation>
    <scope>NUCLEOTIDE SEQUENCE [LARGE SCALE GENOMIC DNA]</scope>
    <source>
        <strain evidence="5">CCUG 61889</strain>
    </source>
</reference>
<organism evidence="4 5">
    <name type="scientific">Bacillus songklensis</name>
    <dbReference type="NCBI Taxonomy" id="1069116"/>
    <lineage>
        <taxon>Bacteria</taxon>
        <taxon>Bacillati</taxon>
        <taxon>Bacillota</taxon>
        <taxon>Bacilli</taxon>
        <taxon>Bacillales</taxon>
        <taxon>Bacillaceae</taxon>
        <taxon>Bacillus</taxon>
    </lineage>
</organism>
<proteinExistence type="inferred from homology"/>
<protein>
    <submittedName>
        <fullName evidence="4">DedA family protein</fullName>
    </submittedName>
</protein>
<comment type="similarity">
    <text evidence="1">Belongs to the DedA family.</text>
</comment>
<dbReference type="PANTHER" id="PTHR42709">
    <property type="entry name" value="ALKALINE PHOSPHATASE LIKE PROTEIN"/>
    <property type="match status" value="1"/>
</dbReference>
<keyword evidence="5" id="KW-1185">Reference proteome</keyword>
<feature type="transmembrane region" description="Helical" evidence="2">
    <location>
        <begin position="136"/>
        <end position="157"/>
    </location>
</feature>
<feature type="transmembrane region" description="Helical" evidence="2">
    <location>
        <begin position="169"/>
        <end position="190"/>
    </location>
</feature>